<keyword evidence="2" id="KW-1185">Reference proteome</keyword>
<protein>
    <submittedName>
        <fullName evidence="1">Uncharacterized protein</fullName>
    </submittedName>
</protein>
<comment type="caution">
    <text evidence="1">The sequence shown here is derived from an EMBL/GenBank/DDBJ whole genome shotgun (WGS) entry which is preliminary data.</text>
</comment>
<accession>A0A9D4K9J5</accession>
<organism evidence="1 2">
    <name type="scientific">Dreissena polymorpha</name>
    <name type="common">Zebra mussel</name>
    <name type="synonym">Mytilus polymorpha</name>
    <dbReference type="NCBI Taxonomy" id="45954"/>
    <lineage>
        <taxon>Eukaryota</taxon>
        <taxon>Metazoa</taxon>
        <taxon>Spiralia</taxon>
        <taxon>Lophotrochozoa</taxon>
        <taxon>Mollusca</taxon>
        <taxon>Bivalvia</taxon>
        <taxon>Autobranchia</taxon>
        <taxon>Heteroconchia</taxon>
        <taxon>Euheterodonta</taxon>
        <taxon>Imparidentia</taxon>
        <taxon>Neoheterodontei</taxon>
        <taxon>Myida</taxon>
        <taxon>Dreissenoidea</taxon>
        <taxon>Dreissenidae</taxon>
        <taxon>Dreissena</taxon>
    </lineage>
</organism>
<sequence>MPKRKRTETVAKPKAKGTIIDFEKIITDSNIVPANNMTDADRNRGEGGQADVVERPASFLSVTMICP</sequence>
<dbReference type="Proteomes" id="UP000828390">
    <property type="component" value="Unassembled WGS sequence"/>
</dbReference>
<gene>
    <name evidence="1" type="ORF">DPMN_109031</name>
</gene>
<evidence type="ECO:0000313" key="1">
    <source>
        <dbReference type="EMBL" id="KAH3835673.1"/>
    </source>
</evidence>
<reference evidence="1" key="1">
    <citation type="journal article" date="2019" name="bioRxiv">
        <title>The Genome of the Zebra Mussel, Dreissena polymorpha: A Resource for Invasive Species Research.</title>
        <authorList>
            <person name="McCartney M.A."/>
            <person name="Auch B."/>
            <person name="Kono T."/>
            <person name="Mallez S."/>
            <person name="Zhang Y."/>
            <person name="Obille A."/>
            <person name="Becker A."/>
            <person name="Abrahante J.E."/>
            <person name="Garbe J."/>
            <person name="Badalamenti J.P."/>
            <person name="Herman A."/>
            <person name="Mangelson H."/>
            <person name="Liachko I."/>
            <person name="Sullivan S."/>
            <person name="Sone E.D."/>
            <person name="Koren S."/>
            <person name="Silverstein K.A.T."/>
            <person name="Beckman K.B."/>
            <person name="Gohl D.M."/>
        </authorList>
    </citation>
    <scope>NUCLEOTIDE SEQUENCE</scope>
    <source>
        <strain evidence="1">Duluth1</strain>
        <tissue evidence="1">Whole animal</tissue>
    </source>
</reference>
<reference evidence="1" key="2">
    <citation type="submission" date="2020-11" db="EMBL/GenBank/DDBJ databases">
        <authorList>
            <person name="McCartney M.A."/>
            <person name="Auch B."/>
            <person name="Kono T."/>
            <person name="Mallez S."/>
            <person name="Becker A."/>
            <person name="Gohl D.M."/>
            <person name="Silverstein K.A.T."/>
            <person name="Koren S."/>
            <person name="Bechman K.B."/>
            <person name="Herman A."/>
            <person name="Abrahante J.E."/>
            <person name="Garbe J."/>
        </authorList>
    </citation>
    <scope>NUCLEOTIDE SEQUENCE</scope>
    <source>
        <strain evidence="1">Duluth1</strain>
        <tissue evidence="1">Whole animal</tissue>
    </source>
</reference>
<proteinExistence type="predicted"/>
<dbReference type="EMBL" id="JAIWYP010000004">
    <property type="protein sequence ID" value="KAH3835673.1"/>
    <property type="molecule type" value="Genomic_DNA"/>
</dbReference>
<dbReference type="AlphaFoldDB" id="A0A9D4K9J5"/>
<evidence type="ECO:0000313" key="2">
    <source>
        <dbReference type="Proteomes" id="UP000828390"/>
    </source>
</evidence>
<name>A0A9D4K9J5_DREPO</name>